<dbReference type="OrthoDB" id="9797252at2"/>
<dbReference type="KEGG" id="pbv:AR543_01450"/>
<keyword evidence="6" id="KW-1185">Reference proteome</keyword>
<organism evidence="5 6">
    <name type="scientific">Paenibacillus bovis</name>
    <dbReference type="NCBI Taxonomy" id="1616788"/>
    <lineage>
        <taxon>Bacteria</taxon>
        <taxon>Bacillati</taxon>
        <taxon>Bacillota</taxon>
        <taxon>Bacilli</taxon>
        <taxon>Bacillales</taxon>
        <taxon>Paenibacillaceae</taxon>
        <taxon>Paenibacillus</taxon>
    </lineage>
</organism>
<evidence type="ECO:0000256" key="2">
    <source>
        <dbReference type="ARBA" id="ARBA00022603"/>
    </source>
</evidence>
<evidence type="ECO:0000259" key="4">
    <source>
        <dbReference type="Pfam" id="PF08241"/>
    </source>
</evidence>
<dbReference type="GO" id="GO:0032259">
    <property type="term" value="P:methylation"/>
    <property type="evidence" value="ECO:0007669"/>
    <property type="project" value="UniProtKB-KW"/>
</dbReference>
<evidence type="ECO:0000256" key="3">
    <source>
        <dbReference type="ARBA" id="ARBA00022679"/>
    </source>
</evidence>
<dbReference type="InterPro" id="IPR051052">
    <property type="entry name" value="Diverse_substrate_MTase"/>
</dbReference>
<evidence type="ECO:0000256" key="1">
    <source>
        <dbReference type="ARBA" id="ARBA00008361"/>
    </source>
</evidence>
<evidence type="ECO:0000313" key="6">
    <source>
        <dbReference type="Proteomes" id="UP000078148"/>
    </source>
</evidence>
<evidence type="ECO:0000313" key="5">
    <source>
        <dbReference type="EMBL" id="ANF94826.1"/>
    </source>
</evidence>
<dbReference type="Pfam" id="PF08241">
    <property type="entry name" value="Methyltransf_11"/>
    <property type="match status" value="1"/>
</dbReference>
<dbReference type="Proteomes" id="UP000078148">
    <property type="component" value="Chromosome"/>
</dbReference>
<keyword evidence="3 5" id="KW-0808">Transferase</keyword>
<reference evidence="5 6" key="2">
    <citation type="journal article" date="2016" name="Int. J. Syst. Evol. Microbiol.">
        <title>Paenibacillus bovis sp. nov., isolated from raw yak (Bos grunniens) milk.</title>
        <authorList>
            <person name="Gao C."/>
            <person name="Han J."/>
            <person name="Liu Z."/>
            <person name="Xu X."/>
            <person name="Hang F."/>
            <person name="Wu Z."/>
        </authorList>
    </citation>
    <scope>NUCLEOTIDE SEQUENCE [LARGE SCALE GENOMIC DNA]</scope>
    <source>
        <strain evidence="5 6">BD3526</strain>
    </source>
</reference>
<feature type="domain" description="Methyltransferase type 11" evidence="4">
    <location>
        <begin position="49"/>
        <end position="145"/>
    </location>
</feature>
<gene>
    <name evidence="5" type="ORF">AR543_01450</name>
</gene>
<dbReference type="PANTHER" id="PTHR44942:SF4">
    <property type="entry name" value="METHYLTRANSFERASE TYPE 11 DOMAIN-CONTAINING PROTEIN"/>
    <property type="match status" value="1"/>
</dbReference>
<reference evidence="6" key="1">
    <citation type="submission" date="2015-10" db="EMBL/GenBank/DDBJ databases">
        <title>Genome of Paenibacillus bovis sp. nov.</title>
        <authorList>
            <person name="Wu Z."/>
            <person name="Gao C."/>
            <person name="Liu Z."/>
            <person name="Zheng H."/>
        </authorList>
    </citation>
    <scope>NUCLEOTIDE SEQUENCE [LARGE SCALE GENOMIC DNA]</scope>
    <source>
        <strain evidence="6">BD3526</strain>
    </source>
</reference>
<protein>
    <submittedName>
        <fullName evidence="5">SAM-dependent methyltransferase</fullName>
    </submittedName>
</protein>
<name>A0A172ZB10_9BACL</name>
<keyword evidence="2 5" id="KW-0489">Methyltransferase</keyword>
<dbReference type="RefSeq" id="WP_060531177.1">
    <property type="nucleotide sequence ID" value="NZ_CP013023.1"/>
</dbReference>
<proteinExistence type="inferred from homology"/>
<dbReference type="CDD" id="cd02440">
    <property type="entry name" value="AdoMet_MTases"/>
    <property type="match status" value="1"/>
</dbReference>
<dbReference type="GO" id="GO:0008757">
    <property type="term" value="F:S-adenosylmethionine-dependent methyltransferase activity"/>
    <property type="evidence" value="ECO:0007669"/>
    <property type="project" value="InterPro"/>
</dbReference>
<dbReference type="AlphaFoldDB" id="A0A172ZB10"/>
<dbReference type="InterPro" id="IPR013216">
    <property type="entry name" value="Methyltransf_11"/>
</dbReference>
<dbReference type="InterPro" id="IPR029063">
    <property type="entry name" value="SAM-dependent_MTases_sf"/>
</dbReference>
<dbReference type="Gene3D" id="3.40.50.150">
    <property type="entry name" value="Vaccinia Virus protein VP39"/>
    <property type="match status" value="1"/>
</dbReference>
<accession>A0A172ZB10</accession>
<dbReference type="STRING" id="1616788.AR543_01450"/>
<dbReference type="PANTHER" id="PTHR44942">
    <property type="entry name" value="METHYLTRANSF_11 DOMAIN-CONTAINING PROTEIN"/>
    <property type="match status" value="1"/>
</dbReference>
<comment type="similarity">
    <text evidence="1">Belongs to the methyltransferase superfamily.</text>
</comment>
<dbReference type="SUPFAM" id="SSF53335">
    <property type="entry name" value="S-adenosyl-L-methionine-dependent methyltransferases"/>
    <property type="match status" value="1"/>
</dbReference>
<sequence length="276" mass="31053">MNIPEHNSRNNIDRFNGFQELYDQHRPQAPGMVVDLLTNYLQKRPGLVVDVGCGTGLSTLIWQGRAAKVIGVEPNEDMITVARRKLEQLGDTDRITFEQGYSNQLPVDNGAADIITCSQSFHWMEPVSTLQEAARVLASGGVFAIYDCDWPPTINWQLEREYEHLIRLSDRLIEQHADPDTTASKRDKNTHLQALQDSGHFRFTREIVFHHTEPCSAERYTGLLLSQGGIQAALKLGAAAQHLESEIGVFQAMADDFFRGGVINVLFSYRMRLGIK</sequence>
<dbReference type="EMBL" id="CP013023">
    <property type="protein sequence ID" value="ANF94826.1"/>
    <property type="molecule type" value="Genomic_DNA"/>
</dbReference>